<accession>A0ABT1SSP1</accession>
<sequence length="73" mass="8776">MNEIPERTRLLRNLKDAGFDEATIQKYMELQKAGRRQEQYRLLALHRAVLLDQVHTNQHMIDCLDYLVYTMKK</sequence>
<dbReference type="Proteomes" id="UP001206692">
    <property type="component" value="Unassembled WGS sequence"/>
</dbReference>
<proteinExistence type="predicted"/>
<dbReference type="EMBL" id="JANGEW010000013">
    <property type="protein sequence ID" value="MCQ5342893.1"/>
    <property type="molecule type" value="Genomic_DNA"/>
</dbReference>
<reference evidence="1 2" key="1">
    <citation type="submission" date="2022-06" db="EMBL/GenBank/DDBJ databases">
        <title>Isolation of gut microbiota from human fecal samples.</title>
        <authorList>
            <person name="Pamer E.G."/>
            <person name="Barat B."/>
            <person name="Waligurski E."/>
            <person name="Medina S."/>
            <person name="Paddock L."/>
            <person name="Mostad J."/>
        </authorList>
    </citation>
    <scope>NUCLEOTIDE SEQUENCE [LARGE SCALE GENOMIC DNA]</scope>
    <source>
        <strain evidence="1 2">DFI.1.1</strain>
    </source>
</reference>
<name>A0ABT1SSP1_9FIRM</name>
<keyword evidence="2" id="KW-1185">Reference proteome</keyword>
<comment type="caution">
    <text evidence="1">The sequence shown here is derived from an EMBL/GenBank/DDBJ whole genome shotgun (WGS) entry which is preliminary data.</text>
</comment>
<dbReference type="SUPFAM" id="SSF46955">
    <property type="entry name" value="Putative DNA-binding domain"/>
    <property type="match status" value="1"/>
</dbReference>
<dbReference type="InterPro" id="IPR009061">
    <property type="entry name" value="DNA-bd_dom_put_sf"/>
</dbReference>
<organism evidence="1 2">
    <name type="scientific">Megasphaera massiliensis</name>
    <dbReference type="NCBI Taxonomy" id="1232428"/>
    <lineage>
        <taxon>Bacteria</taxon>
        <taxon>Bacillati</taxon>
        <taxon>Bacillota</taxon>
        <taxon>Negativicutes</taxon>
        <taxon>Veillonellales</taxon>
        <taxon>Veillonellaceae</taxon>
        <taxon>Megasphaera</taxon>
    </lineage>
</organism>
<evidence type="ECO:0000313" key="2">
    <source>
        <dbReference type="Proteomes" id="UP001206692"/>
    </source>
</evidence>
<dbReference type="RefSeq" id="WP_156423331.1">
    <property type="nucleotide sequence ID" value="NZ_JAJCIO010000016.1"/>
</dbReference>
<evidence type="ECO:0000313" key="1">
    <source>
        <dbReference type="EMBL" id="MCQ5342893.1"/>
    </source>
</evidence>
<gene>
    <name evidence="1" type="ORF">NE675_07650</name>
</gene>
<evidence type="ECO:0008006" key="3">
    <source>
        <dbReference type="Google" id="ProtNLM"/>
    </source>
</evidence>
<protein>
    <recommendedName>
        <fullName evidence="3">MerR family transcriptional regulator</fullName>
    </recommendedName>
</protein>